<name>A0A5J4PAK6_9ZZZZ</name>
<organism evidence="1">
    <name type="scientific">termite gut metagenome</name>
    <dbReference type="NCBI Taxonomy" id="433724"/>
    <lineage>
        <taxon>unclassified sequences</taxon>
        <taxon>metagenomes</taxon>
        <taxon>organismal metagenomes</taxon>
    </lineage>
</organism>
<comment type="caution">
    <text evidence="1">The sequence shown here is derived from an EMBL/GenBank/DDBJ whole genome shotgun (WGS) entry which is preliminary data.</text>
</comment>
<protein>
    <recommendedName>
        <fullName evidence="2">DUF4143 domain-containing protein</fullName>
    </recommendedName>
</protein>
<evidence type="ECO:0000313" key="1">
    <source>
        <dbReference type="EMBL" id="KAA6305439.1"/>
    </source>
</evidence>
<reference evidence="1" key="1">
    <citation type="submission" date="2019-03" db="EMBL/GenBank/DDBJ databases">
        <title>Single cell metagenomics reveals metabolic interactions within the superorganism composed of flagellate Streblomastix strix and complex community of Bacteroidetes bacteria on its surface.</title>
        <authorList>
            <person name="Treitli S.C."/>
            <person name="Kolisko M."/>
            <person name="Husnik F."/>
            <person name="Keeling P."/>
            <person name="Hampl V."/>
        </authorList>
    </citation>
    <scope>NUCLEOTIDE SEQUENCE</scope>
    <source>
        <strain evidence="1">STM</strain>
    </source>
</reference>
<dbReference type="EMBL" id="SNRY01010699">
    <property type="protein sequence ID" value="KAA6305439.1"/>
    <property type="molecule type" value="Genomic_DNA"/>
</dbReference>
<dbReference type="AlphaFoldDB" id="A0A5J4PAK6"/>
<evidence type="ECO:0008006" key="2">
    <source>
        <dbReference type="Google" id="ProtNLM"/>
    </source>
</evidence>
<sequence length="81" mass="9461">MGYIGNIEVDFVCEKEAERIYVQVALRSDTNNTIEREFGNLLKIQDNFPKIVISEDEFSGNTFEGIQYFPIRRFLLEFCSV</sequence>
<dbReference type="PANTHER" id="PTHR33295">
    <property type="entry name" value="ATPASE"/>
    <property type="match status" value="1"/>
</dbReference>
<dbReference type="PANTHER" id="PTHR33295:SF20">
    <property type="entry name" value="ATPASE"/>
    <property type="match status" value="1"/>
</dbReference>
<proteinExistence type="predicted"/>
<accession>A0A5J4PAK6</accession>
<gene>
    <name evidence="1" type="ORF">EZS27_042909</name>
</gene>